<evidence type="ECO:0000313" key="4">
    <source>
        <dbReference type="Proteomes" id="UP001459277"/>
    </source>
</evidence>
<keyword evidence="4" id="KW-1185">Reference proteome</keyword>
<comment type="caution">
    <text evidence="3">The sequence shown here is derived from an EMBL/GenBank/DDBJ whole genome shotgun (WGS) entry which is preliminary data.</text>
</comment>
<dbReference type="EMBL" id="JAZDWU010000006">
    <property type="protein sequence ID" value="KAL0000262.1"/>
    <property type="molecule type" value="Genomic_DNA"/>
</dbReference>
<accession>A0AAW2CPU5</accession>
<dbReference type="InterPro" id="IPR011320">
    <property type="entry name" value="RNase_H1_N"/>
</dbReference>
<evidence type="ECO:0000256" key="1">
    <source>
        <dbReference type="SAM" id="MobiDB-lite"/>
    </source>
</evidence>
<sequence length="158" mass="17853">MNRIGVESSNGEAMGMDFVQWVEEFADGSSLHGGRYYIVFIGRAPGIYDNWAEASRQVHKFANAKHRSYKDRREAESTYMEFLQRNGRNVQYGASPSWASPNMSTSSPGGTSQSEGTSYCDGDVRNRLLRYQLDIAIEECDHARRIATLRDDEVHDST</sequence>
<name>A0AAW2CPU5_9ROSI</name>
<protein>
    <recommendedName>
        <fullName evidence="2">Ribonuclease H1 N-terminal domain-containing protein</fullName>
    </recommendedName>
</protein>
<feature type="region of interest" description="Disordered" evidence="1">
    <location>
        <begin position="93"/>
        <end position="118"/>
    </location>
</feature>
<gene>
    <name evidence="3" type="ORF">SO802_019864</name>
</gene>
<dbReference type="Proteomes" id="UP001459277">
    <property type="component" value="Unassembled WGS sequence"/>
</dbReference>
<dbReference type="InterPro" id="IPR037056">
    <property type="entry name" value="RNase_H1_N_sf"/>
</dbReference>
<dbReference type="AlphaFoldDB" id="A0AAW2CPU5"/>
<reference evidence="3 4" key="1">
    <citation type="submission" date="2024-01" db="EMBL/GenBank/DDBJ databases">
        <title>A telomere-to-telomere, gap-free genome of sweet tea (Lithocarpus litseifolius).</title>
        <authorList>
            <person name="Zhou J."/>
        </authorList>
    </citation>
    <scope>NUCLEOTIDE SEQUENCE [LARGE SCALE GENOMIC DNA]</scope>
    <source>
        <strain evidence="3">Zhou-2022a</strain>
        <tissue evidence="3">Leaf</tissue>
    </source>
</reference>
<dbReference type="Gene3D" id="3.40.970.10">
    <property type="entry name" value="Ribonuclease H1, N-terminal domain"/>
    <property type="match status" value="1"/>
</dbReference>
<evidence type="ECO:0000313" key="3">
    <source>
        <dbReference type="EMBL" id="KAL0000262.1"/>
    </source>
</evidence>
<feature type="domain" description="Ribonuclease H1 N-terminal" evidence="2">
    <location>
        <begin position="35"/>
        <end position="76"/>
    </location>
</feature>
<dbReference type="SUPFAM" id="SSF55658">
    <property type="entry name" value="L9 N-domain-like"/>
    <property type="match status" value="1"/>
</dbReference>
<dbReference type="Pfam" id="PF01693">
    <property type="entry name" value="Cauli_VI"/>
    <property type="match status" value="1"/>
</dbReference>
<dbReference type="InterPro" id="IPR009027">
    <property type="entry name" value="Ribosomal_bL9/RNase_H1_N"/>
</dbReference>
<evidence type="ECO:0000259" key="2">
    <source>
        <dbReference type="Pfam" id="PF01693"/>
    </source>
</evidence>
<organism evidence="3 4">
    <name type="scientific">Lithocarpus litseifolius</name>
    <dbReference type="NCBI Taxonomy" id="425828"/>
    <lineage>
        <taxon>Eukaryota</taxon>
        <taxon>Viridiplantae</taxon>
        <taxon>Streptophyta</taxon>
        <taxon>Embryophyta</taxon>
        <taxon>Tracheophyta</taxon>
        <taxon>Spermatophyta</taxon>
        <taxon>Magnoliopsida</taxon>
        <taxon>eudicotyledons</taxon>
        <taxon>Gunneridae</taxon>
        <taxon>Pentapetalae</taxon>
        <taxon>rosids</taxon>
        <taxon>fabids</taxon>
        <taxon>Fagales</taxon>
        <taxon>Fagaceae</taxon>
        <taxon>Lithocarpus</taxon>
    </lineage>
</organism>
<feature type="compositionally biased region" description="Polar residues" evidence="1">
    <location>
        <begin position="93"/>
        <end position="117"/>
    </location>
</feature>
<proteinExistence type="predicted"/>